<dbReference type="PANTHER" id="PTHR30055">
    <property type="entry name" value="HTH-TYPE TRANSCRIPTIONAL REGULATOR RUTR"/>
    <property type="match status" value="1"/>
</dbReference>
<dbReference type="Pfam" id="PF00440">
    <property type="entry name" value="TetR_N"/>
    <property type="match status" value="1"/>
</dbReference>
<dbReference type="SUPFAM" id="SSF48498">
    <property type="entry name" value="Tetracyclin repressor-like, C-terminal domain"/>
    <property type="match status" value="1"/>
</dbReference>
<dbReference type="RefSeq" id="WP_019045030.1">
    <property type="nucleotide sequence ID" value="NZ_BAFO02000011.1"/>
</dbReference>
<protein>
    <submittedName>
        <fullName evidence="5">TetR family transcriptional regulator</fullName>
    </submittedName>
</protein>
<dbReference type="Gene3D" id="1.10.357.10">
    <property type="entry name" value="Tetracycline Repressor, domain 2"/>
    <property type="match status" value="1"/>
</dbReference>
<dbReference type="PROSITE" id="PS50977">
    <property type="entry name" value="HTH_TETR_2"/>
    <property type="match status" value="1"/>
</dbReference>
<evidence type="ECO:0000313" key="5">
    <source>
        <dbReference type="EMBL" id="GAD82560.1"/>
    </source>
</evidence>
<dbReference type="InterPro" id="IPR050109">
    <property type="entry name" value="HTH-type_TetR-like_transc_reg"/>
</dbReference>
<evidence type="ECO:0000259" key="4">
    <source>
        <dbReference type="PROSITE" id="PS50977"/>
    </source>
</evidence>
<accession>U5E5Y5</accession>
<dbReference type="PRINTS" id="PR00455">
    <property type="entry name" value="HTHTETR"/>
</dbReference>
<dbReference type="Proteomes" id="UP000017048">
    <property type="component" value="Unassembled WGS sequence"/>
</dbReference>
<dbReference type="OrthoDB" id="4802216at2"/>
<dbReference type="InterPro" id="IPR001647">
    <property type="entry name" value="HTH_TetR"/>
</dbReference>
<dbReference type="STRING" id="1824.SAMN05444423_103399"/>
<sequence>MTEQSAERPAGRRYSGRTPAERVTQRRAALLDAALELFGTQGYAAGSVKQLCGIAGLTERYFYESFRDREDCLAALYGELTAGLRDRTLAALQIAGPDLDDMITAGLAAFIAYLTEDPRRARVVLIEVVGVSATMEERRHGVLRDYAELVAGLWASARARPLPERSRLTCVAVVGGVNHLLVDWLMDERTTHPDDLVEICANIFAAVRDATDPALATDR</sequence>
<evidence type="ECO:0000256" key="1">
    <source>
        <dbReference type="ARBA" id="ARBA00023125"/>
    </source>
</evidence>
<dbReference type="eggNOG" id="COG1309">
    <property type="taxonomic scope" value="Bacteria"/>
</dbReference>
<evidence type="ECO:0000256" key="2">
    <source>
        <dbReference type="PROSITE-ProRule" id="PRU00335"/>
    </source>
</evidence>
<dbReference type="SUPFAM" id="SSF46689">
    <property type="entry name" value="Homeodomain-like"/>
    <property type="match status" value="1"/>
</dbReference>
<feature type="DNA-binding region" description="H-T-H motif" evidence="2">
    <location>
        <begin position="47"/>
        <end position="66"/>
    </location>
</feature>
<dbReference type="PANTHER" id="PTHR30055:SF226">
    <property type="entry name" value="HTH-TYPE TRANSCRIPTIONAL REGULATOR PKSA"/>
    <property type="match status" value="1"/>
</dbReference>
<reference evidence="5 6" key="1">
    <citation type="journal article" date="2014" name="BMC Genomics">
        <title>Genome based analysis of type-I polyketide synthase and nonribosomal peptide synthetase gene clusters in seven strains of five representative Nocardia species.</title>
        <authorList>
            <person name="Komaki H."/>
            <person name="Ichikawa N."/>
            <person name="Hosoyama A."/>
            <person name="Takahashi-Nakaguchi A."/>
            <person name="Matsuzawa T."/>
            <person name="Suzuki K."/>
            <person name="Fujita N."/>
            <person name="Gonoi T."/>
        </authorList>
    </citation>
    <scope>NUCLEOTIDE SEQUENCE [LARGE SCALE GENOMIC DNA]</scope>
    <source>
        <strain evidence="5 6">NBRC 15531</strain>
    </source>
</reference>
<evidence type="ECO:0000313" key="6">
    <source>
        <dbReference type="Proteomes" id="UP000017048"/>
    </source>
</evidence>
<gene>
    <name evidence="5" type="ORF">NCAST_11_00570</name>
</gene>
<proteinExistence type="predicted"/>
<feature type="compositionally biased region" description="Basic and acidic residues" evidence="3">
    <location>
        <begin position="1"/>
        <end position="10"/>
    </location>
</feature>
<name>U5E5Y5_NOCAS</name>
<dbReference type="EMBL" id="BAFO02000011">
    <property type="protein sequence ID" value="GAD82560.1"/>
    <property type="molecule type" value="Genomic_DNA"/>
</dbReference>
<organism evidence="5 6">
    <name type="scientific">Nocardia asteroides NBRC 15531</name>
    <dbReference type="NCBI Taxonomy" id="1110697"/>
    <lineage>
        <taxon>Bacteria</taxon>
        <taxon>Bacillati</taxon>
        <taxon>Actinomycetota</taxon>
        <taxon>Actinomycetes</taxon>
        <taxon>Mycobacteriales</taxon>
        <taxon>Nocardiaceae</taxon>
        <taxon>Nocardia</taxon>
    </lineage>
</organism>
<comment type="caution">
    <text evidence="5">The sequence shown here is derived from an EMBL/GenBank/DDBJ whole genome shotgun (WGS) entry which is preliminary data.</text>
</comment>
<dbReference type="AlphaFoldDB" id="U5E5Y5"/>
<dbReference type="GO" id="GO:0003700">
    <property type="term" value="F:DNA-binding transcription factor activity"/>
    <property type="evidence" value="ECO:0007669"/>
    <property type="project" value="TreeGrafter"/>
</dbReference>
<feature type="region of interest" description="Disordered" evidence="3">
    <location>
        <begin position="1"/>
        <end position="21"/>
    </location>
</feature>
<dbReference type="GO" id="GO:0000976">
    <property type="term" value="F:transcription cis-regulatory region binding"/>
    <property type="evidence" value="ECO:0007669"/>
    <property type="project" value="TreeGrafter"/>
</dbReference>
<feature type="domain" description="HTH tetR-type" evidence="4">
    <location>
        <begin position="24"/>
        <end position="84"/>
    </location>
</feature>
<keyword evidence="1 2" id="KW-0238">DNA-binding</keyword>
<keyword evidence="6" id="KW-1185">Reference proteome</keyword>
<evidence type="ECO:0000256" key="3">
    <source>
        <dbReference type="SAM" id="MobiDB-lite"/>
    </source>
</evidence>
<dbReference type="InterPro" id="IPR009057">
    <property type="entry name" value="Homeodomain-like_sf"/>
</dbReference>
<dbReference type="GeneID" id="91515141"/>
<dbReference type="InterPro" id="IPR036271">
    <property type="entry name" value="Tet_transcr_reg_TetR-rel_C_sf"/>
</dbReference>